<dbReference type="PANTHER" id="PTHR23072">
    <property type="entry name" value="PHOSPHATIDYLINOSITOL GLYCAN-RELATED"/>
    <property type="match status" value="1"/>
</dbReference>
<organism evidence="3 4">
    <name type="scientific">Striga asiatica</name>
    <name type="common">Asiatic witchweed</name>
    <name type="synonym">Buchnera asiatica</name>
    <dbReference type="NCBI Taxonomy" id="4170"/>
    <lineage>
        <taxon>Eukaryota</taxon>
        <taxon>Viridiplantae</taxon>
        <taxon>Streptophyta</taxon>
        <taxon>Embryophyta</taxon>
        <taxon>Tracheophyta</taxon>
        <taxon>Spermatophyta</taxon>
        <taxon>Magnoliopsida</taxon>
        <taxon>eudicotyledons</taxon>
        <taxon>Gunneridae</taxon>
        <taxon>Pentapetalae</taxon>
        <taxon>asterids</taxon>
        <taxon>lamiids</taxon>
        <taxon>Lamiales</taxon>
        <taxon>Orobanchaceae</taxon>
        <taxon>Buchnereae</taxon>
        <taxon>Striga</taxon>
    </lineage>
</organism>
<dbReference type="Pfam" id="PF14599">
    <property type="entry name" value="zinc_ribbon_6"/>
    <property type="match status" value="1"/>
</dbReference>
<dbReference type="Gene3D" id="2.20.28.10">
    <property type="match status" value="1"/>
</dbReference>
<sequence>MSISHLSQNNDTQGREKNPALAKKKVKPQKERCCRKEEECEEDGAEVDVHLQVFEAESFTTAASHRILPPSADELTTSTPCPSLQRLNSISSVRPRSSVPPLQRLHSGKISIEQRHHRLSAPQPLSQLRVPANCCSSSSLLLRPCGSTSVLAVTIQIIGLSLFIVGFFPGEAFFFWHEELSGVPPLFDRLIIMVIDGLPAEFVIGMDGSLQSLLAKGLAIGYRAKATPPTVTMPRLKAMVSGAIGGFLDIAFNFNMQAFLDDNLIDYVNSWPLTFASLIHGTTQFRRIGWKMVMLGDETWIKLFPDMFDRHDGYLFDSLKDITVMKCGHTMHCECYYELIKREKYCCPICSKSIMDMTGTWKRIDEEVNAIDVNSLQRLQCTEVYFHIIGQKCSHCGSYNTRTIAPPVLPQ</sequence>
<dbReference type="PANTHER" id="PTHR23072:SF0">
    <property type="entry name" value="GPI ETHANOLAMINE PHOSPHATE TRANSFERASE 2"/>
    <property type="match status" value="1"/>
</dbReference>
<reference evidence="4" key="1">
    <citation type="journal article" date="2019" name="Curr. Biol.">
        <title>Genome Sequence of Striga asiatica Provides Insight into the Evolution of Plant Parasitism.</title>
        <authorList>
            <person name="Yoshida S."/>
            <person name="Kim S."/>
            <person name="Wafula E.K."/>
            <person name="Tanskanen J."/>
            <person name="Kim Y.M."/>
            <person name="Honaas L."/>
            <person name="Yang Z."/>
            <person name="Spallek T."/>
            <person name="Conn C.E."/>
            <person name="Ichihashi Y."/>
            <person name="Cheong K."/>
            <person name="Cui S."/>
            <person name="Der J.P."/>
            <person name="Gundlach H."/>
            <person name="Jiao Y."/>
            <person name="Hori C."/>
            <person name="Ishida J.K."/>
            <person name="Kasahara H."/>
            <person name="Kiba T."/>
            <person name="Kim M.S."/>
            <person name="Koo N."/>
            <person name="Laohavisit A."/>
            <person name="Lee Y.H."/>
            <person name="Lumba S."/>
            <person name="McCourt P."/>
            <person name="Mortimer J.C."/>
            <person name="Mutuku J.M."/>
            <person name="Nomura T."/>
            <person name="Sasaki-Sekimoto Y."/>
            <person name="Seto Y."/>
            <person name="Wang Y."/>
            <person name="Wakatake T."/>
            <person name="Sakakibara H."/>
            <person name="Demura T."/>
            <person name="Yamaguchi S."/>
            <person name="Yoneyama K."/>
            <person name="Manabe R.I."/>
            <person name="Nelson D.C."/>
            <person name="Schulman A.H."/>
            <person name="Timko M.P."/>
            <person name="dePamphilis C.W."/>
            <person name="Choi D."/>
            <person name="Shirasu K."/>
        </authorList>
    </citation>
    <scope>NUCLEOTIDE SEQUENCE [LARGE SCALE GENOMIC DNA]</scope>
    <source>
        <strain evidence="4">cv. UVA1</strain>
    </source>
</reference>
<evidence type="ECO:0000313" key="3">
    <source>
        <dbReference type="EMBL" id="GER37506.1"/>
    </source>
</evidence>
<dbReference type="SUPFAM" id="SSF53649">
    <property type="entry name" value="Alkaline phosphatase-like"/>
    <property type="match status" value="1"/>
</dbReference>
<keyword evidence="4" id="KW-1185">Reference proteome</keyword>
<dbReference type="InterPro" id="IPR039527">
    <property type="entry name" value="PIGG/GPI7"/>
</dbReference>
<dbReference type="Proteomes" id="UP000325081">
    <property type="component" value="Unassembled WGS sequence"/>
</dbReference>
<protein>
    <submittedName>
        <fullName evidence="3">RING/U-box superfamily protein</fullName>
    </submittedName>
</protein>
<dbReference type="AlphaFoldDB" id="A0A5A7PXS5"/>
<dbReference type="InterPro" id="IPR039512">
    <property type="entry name" value="RCHY1_zinc-ribbon"/>
</dbReference>
<dbReference type="InterPro" id="IPR013083">
    <property type="entry name" value="Znf_RING/FYVE/PHD"/>
</dbReference>
<evidence type="ECO:0000259" key="2">
    <source>
        <dbReference type="Pfam" id="PF14599"/>
    </source>
</evidence>
<evidence type="ECO:0000313" key="4">
    <source>
        <dbReference type="Proteomes" id="UP000325081"/>
    </source>
</evidence>
<evidence type="ECO:0000256" key="1">
    <source>
        <dbReference type="SAM" id="MobiDB-lite"/>
    </source>
</evidence>
<dbReference type="GO" id="GO:0005789">
    <property type="term" value="C:endoplasmic reticulum membrane"/>
    <property type="evidence" value="ECO:0007669"/>
    <property type="project" value="TreeGrafter"/>
</dbReference>
<feature type="compositionally biased region" description="Polar residues" evidence="1">
    <location>
        <begin position="1"/>
        <end position="12"/>
    </location>
</feature>
<proteinExistence type="predicted"/>
<gene>
    <name evidence="3" type="ORF">STAS_13923</name>
</gene>
<dbReference type="Gene3D" id="3.30.40.10">
    <property type="entry name" value="Zinc/RING finger domain, C3HC4 (zinc finger)"/>
    <property type="match status" value="1"/>
</dbReference>
<dbReference type="InterPro" id="IPR017850">
    <property type="entry name" value="Alkaline_phosphatase_core_sf"/>
</dbReference>
<dbReference type="EMBL" id="BKCP01005383">
    <property type="protein sequence ID" value="GER37506.1"/>
    <property type="molecule type" value="Genomic_DNA"/>
</dbReference>
<dbReference type="GO" id="GO:0051267">
    <property type="term" value="F:CP2 mannose-ethanolamine phosphotransferase activity"/>
    <property type="evidence" value="ECO:0007669"/>
    <property type="project" value="TreeGrafter"/>
</dbReference>
<dbReference type="GO" id="GO:0006506">
    <property type="term" value="P:GPI anchor biosynthetic process"/>
    <property type="evidence" value="ECO:0007669"/>
    <property type="project" value="InterPro"/>
</dbReference>
<feature type="domain" description="RCHY1 zinc-ribbon" evidence="2">
    <location>
        <begin position="355"/>
        <end position="402"/>
    </location>
</feature>
<accession>A0A5A7PXS5</accession>
<feature type="region of interest" description="Disordered" evidence="1">
    <location>
        <begin position="1"/>
        <end position="29"/>
    </location>
</feature>
<comment type="caution">
    <text evidence="3">The sequence shown here is derived from an EMBL/GenBank/DDBJ whole genome shotgun (WGS) entry which is preliminary data.</text>
</comment>
<name>A0A5A7PXS5_STRAF</name>
<dbReference type="OrthoDB" id="272139at2759"/>
<dbReference type="SUPFAM" id="SSF57850">
    <property type="entry name" value="RING/U-box"/>
    <property type="match status" value="1"/>
</dbReference>